<feature type="region of interest" description="Disordered" evidence="1">
    <location>
        <begin position="78"/>
        <end position="160"/>
    </location>
</feature>
<feature type="domain" description="HMA" evidence="2">
    <location>
        <begin position="5"/>
        <end position="72"/>
    </location>
</feature>
<feature type="compositionally biased region" description="Basic and acidic residues" evidence="1">
    <location>
        <begin position="78"/>
        <end position="112"/>
    </location>
</feature>
<dbReference type="PROSITE" id="PS50846">
    <property type="entry name" value="HMA_2"/>
    <property type="match status" value="1"/>
</dbReference>
<dbReference type="GO" id="GO:0004523">
    <property type="term" value="F:RNA-DNA hybrid ribonuclease activity"/>
    <property type="evidence" value="ECO:0007669"/>
    <property type="project" value="InterPro"/>
</dbReference>
<proteinExistence type="predicted"/>
<feature type="compositionally biased region" description="Basic and acidic residues" evidence="1">
    <location>
        <begin position="119"/>
        <end position="136"/>
    </location>
</feature>
<dbReference type="eggNOG" id="ENOG502R8VI">
    <property type="taxonomic scope" value="Eukaryota"/>
</dbReference>
<keyword evidence="4" id="KW-1185">Reference proteome</keyword>
<dbReference type="InterPro" id="IPR006121">
    <property type="entry name" value="HMA_dom"/>
</dbReference>
<dbReference type="Pfam" id="PF13456">
    <property type="entry name" value="RVT_3"/>
    <property type="match status" value="1"/>
</dbReference>
<dbReference type="EnsemblPlants" id="LPERR07G18770.1">
    <property type="protein sequence ID" value="LPERR07G18770.1"/>
    <property type="gene ID" value="LPERR07G18770"/>
</dbReference>
<evidence type="ECO:0000259" key="2">
    <source>
        <dbReference type="PROSITE" id="PS50846"/>
    </source>
</evidence>
<feature type="compositionally biased region" description="Basic and acidic residues" evidence="1">
    <location>
        <begin position="144"/>
        <end position="160"/>
    </location>
</feature>
<accession>A0A0D9X1B1</accession>
<dbReference type="AlphaFoldDB" id="A0A0D9X1B1"/>
<evidence type="ECO:0000313" key="4">
    <source>
        <dbReference type="Proteomes" id="UP000032180"/>
    </source>
</evidence>
<dbReference type="STRING" id="77586.A0A0D9X1B1"/>
<dbReference type="InterPro" id="IPR002156">
    <property type="entry name" value="RNaseH_domain"/>
</dbReference>
<name>A0A0D9X1B1_9ORYZ</name>
<organism evidence="3 4">
    <name type="scientific">Leersia perrieri</name>
    <dbReference type="NCBI Taxonomy" id="77586"/>
    <lineage>
        <taxon>Eukaryota</taxon>
        <taxon>Viridiplantae</taxon>
        <taxon>Streptophyta</taxon>
        <taxon>Embryophyta</taxon>
        <taxon>Tracheophyta</taxon>
        <taxon>Spermatophyta</taxon>
        <taxon>Magnoliopsida</taxon>
        <taxon>Liliopsida</taxon>
        <taxon>Poales</taxon>
        <taxon>Poaceae</taxon>
        <taxon>BOP clade</taxon>
        <taxon>Oryzoideae</taxon>
        <taxon>Oryzeae</taxon>
        <taxon>Oryzinae</taxon>
        <taxon>Leersia</taxon>
    </lineage>
</organism>
<dbReference type="HOGENOM" id="CLU_056258_1_0_1"/>
<dbReference type="Gramene" id="LPERR07G18770.1">
    <property type="protein sequence ID" value="LPERR07G18770.1"/>
    <property type="gene ID" value="LPERR07G18770"/>
</dbReference>
<reference evidence="3" key="3">
    <citation type="submission" date="2015-04" db="UniProtKB">
        <authorList>
            <consortium name="EnsemblPlants"/>
        </authorList>
    </citation>
    <scope>IDENTIFICATION</scope>
</reference>
<protein>
    <recommendedName>
        <fullName evidence="2">HMA domain-containing protein</fullName>
    </recommendedName>
</protein>
<dbReference type="Proteomes" id="UP000032180">
    <property type="component" value="Chromosome 7"/>
</dbReference>
<reference evidence="4" key="2">
    <citation type="submission" date="2013-12" db="EMBL/GenBank/DDBJ databases">
        <authorList>
            <person name="Yu Y."/>
            <person name="Lee S."/>
            <person name="de Baynast K."/>
            <person name="Wissotski M."/>
            <person name="Liu L."/>
            <person name="Talag J."/>
            <person name="Goicoechea J."/>
            <person name="Angelova A."/>
            <person name="Jetty R."/>
            <person name="Kudrna D."/>
            <person name="Golser W."/>
            <person name="Rivera L."/>
            <person name="Zhang J."/>
            <person name="Wing R."/>
        </authorList>
    </citation>
    <scope>NUCLEOTIDE SEQUENCE</scope>
</reference>
<dbReference type="InterPro" id="IPR044169">
    <property type="entry name" value="PI21"/>
</dbReference>
<reference evidence="3 4" key="1">
    <citation type="submission" date="2012-08" db="EMBL/GenBank/DDBJ databases">
        <title>Oryza genome evolution.</title>
        <authorList>
            <person name="Wing R.A."/>
        </authorList>
    </citation>
    <scope>NUCLEOTIDE SEQUENCE</scope>
</reference>
<evidence type="ECO:0000313" key="3">
    <source>
        <dbReference type="EnsemblPlants" id="LPERR07G18770.1"/>
    </source>
</evidence>
<dbReference type="GO" id="GO:0046872">
    <property type="term" value="F:metal ion binding"/>
    <property type="evidence" value="ECO:0007669"/>
    <property type="project" value="InterPro"/>
</dbReference>
<dbReference type="PANTHER" id="PTHR47488">
    <property type="entry name" value="HEAVY METAL TRANSPORT/DETOXIFICATION SUPERFAMILY PROTEIN"/>
    <property type="match status" value="1"/>
</dbReference>
<dbReference type="GO" id="GO:1900150">
    <property type="term" value="P:regulation of defense response to fungus"/>
    <property type="evidence" value="ECO:0007669"/>
    <property type="project" value="InterPro"/>
</dbReference>
<sequence length="408" mass="43744">MADKISTVVLNVDLECDRCYKKIRRVLCKIQDKENIKTISYDEKNNAVLVAGPFDAEKVCKKLCCKAGRVIKEMQIKGKENKESKDGAGDKAKPAKSAEKDAGAGKADKKDAAAGGGGKTDKKDGGKPEKEAKADKAAAAAAAKPEKVAKEAKPEKKVKFDVDDAPAPAVKAGKVPMPMPAGMTQADLAPLLEKLKLAKQGGPEPPRGEPIPPPMMMMPPPVTQGVAVPSIWPAPAGSVSCYSYNPAAYDQSSYYGGYGYGCGTGSCRCPSCAGNKPGGYYGMAPVPAPAAYDHQGWYYGNRNPYYQQQQCYEDPNAGCSIIWSKLTNDGVLVKDMSLIILAAHKFLGRCNSATQAEALACAEGLSIAAQHIHMPILFEMDNIEVIAAMKRKKHRDPHGRQLWLKPRT</sequence>
<dbReference type="Gene3D" id="3.30.70.100">
    <property type="match status" value="1"/>
</dbReference>
<dbReference type="GO" id="GO:0003676">
    <property type="term" value="F:nucleic acid binding"/>
    <property type="evidence" value="ECO:0007669"/>
    <property type="project" value="InterPro"/>
</dbReference>
<evidence type="ECO:0000256" key="1">
    <source>
        <dbReference type="SAM" id="MobiDB-lite"/>
    </source>
</evidence>
<dbReference type="PANTHER" id="PTHR47488:SF5">
    <property type="entry name" value="HMA DOMAIN-CONTAINING PROTEIN"/>
    <property type="match status" value="1"/>
</dbReference>